<feature type="compositionally biased region" description="Basic and acidic residues" evidence="15">
    <location>
        <begin position="814"/>
        <end position="827"/>
    </location>
</feature>
<keyword evidence="1" id="KW-0540">Nuclease</keyword>
<comment type="catalytic activity">
    <reaction evidence="11">
        <text>Couples ATP hydrolysis with the unwinding of duplex DNA by translocating in the 3'-5' direction.</text>
        <dbReference type="EC" id="5.6.2.4"/>
    </reaction>
</comment>
<dbReference type="InterPro" id="IPR011604">
    <property type="entry name" value="PDDEXK-like_dom_sf"/>
</dbReference>
<evidence type="ECO:0000256" key="3">
    <source>
        <dbReference type="ARBA" id="ARBA00022763"/>
    </source>
</evidence>
<evidence type="ECO:0000256" key="14">
    <source>
        <dbReference type="PROSITE-ProRule" id="PRU00560"/>
    </source>
</evidence>
<dbReference type="InterPro" id="IPR014017">
    <property type="entry name" value="DNA_helicase_UvrD-like_C"/>
</dbReference>
<sequence length="1255" mass="135662">MSEVGPGRPFPTPQLSALQIAELLELPPPTEPQQRVIEAPLSPVLVVAGAGSGKTETMAARVVWLVVNGIVRRDEVLGLTFTRKAAGELAERIDRRLARIDALTREGRIDARAETDAEHMLLRPRVSTYNAFADSLVREHSARIGRDPDAALLSPSASWLLARRIVISSRDPRLSDREDRFGTVVDSVQRLAGEVLDHGVDLDELAAYGDRVARGIQPACNPALAGPGDIERFHTAMSALPVLAGLVRAYAQAKAAQGTVDFADQVSGALEIVTAAPSVADEVRGQYRVVLLDEYQDTSVQQTQLLAELFADGAVMAVGDPHQSIYGWRGASADNLASFPAAFARSVACTHVALMTSWRNDSLILDAANALIADRGTRGIRIPPLEPRPGAPAGRVGHVYANTIDDEAAEVADFFARVRAERHVAGKGESAGAAAAAPHSGAILFRTKRHMTVFADALAERGIPHRILGLGGLLSTPEVVDVVAVLRVLDDPRQGSALIRILSGPRFGVGLSDLAALRRLADTLARRAADLTPLAPDVLARMRDSVGPDEQSSIVDALDRIRSLRPGSGLLSEFSAEGAERLRGASALFHRLRGVLGGPIPEVIRAIERELLLDIELAANETRGPAGLATAQLRSFLDEIQGFLAVDERGSLSSLLAWLDHAEETDELMPRTEPPEPGVVQLLTIHGAKGLEWDAVAVVRMVQDELPARPRSTQGWMGYGTLPYRFRGDRSALPVLAWESATDRKALRGAITDFKASVKEHLAAEERRLAYVAVTRARSDLLVTGSRWGGQREQRAPSVFLDEIATALGWESAGSRDDSANPYEGRRGPAVAWPMDPLGSRTDRVHRAAQRVKRVLERWQTDPADEPDTDPAIVQLLAERDERAATSLGVGDGPRRVAASRFKDFVAEGGAALDEFVRPMPERPYRATTLGTRFHAWVESRSGQTGRGPSIDDALWELDLGEDDGLAPADDTAPVDGNTGQAAESEDAALRRLQETFLQSEWAQLAPLEVETEIDMSLRGADGVEQIICKLDAVYRREDRGGRIEIVDWKTGAPPRSSVDRSTRMLQLALYRLAYHKRTGVPLDQIDVVLYYVADDLSIRSDRIYSEPELAHLWNAARAARAGSSASEPSSDAVSVSPPAAGRMIGAVTRSDEASAPVGSSATGGSASGSGPSEESSRELSSGQEARSPTPRGRRRRCASTYPRAASPRRSASRRCRAHCRAPPSRHPCPTRRGRRGLRRRQCRQATTTATRRQP</sequence>
<gene>
    <name evidence="18" type="ORF">IT882_10375</name>
</gene>
<keyword evidence="3" id="KW-0227">DNA damage</keyword>
<evidence type="ECO:0000256" key="4">
    <source>
        <dbReference type="ARBA" id="ARBA00022801"/>
    </source>
</evidence>
<feature type="compositionally biased region" description="Basic residues" evidence="15">
    <location>
        <begin position="1211"/>
        <end position="1220"/>
    </location>
</feature>
<dbReference type="PROSITE" id="PS51198">
    <property type="entry name" value="UVRD_HELICASE_ATP_BIND"/>
    <property type="match status" value="1"/>
</dbReference>
<dbReference type="Pfam" id="PF12705">
    <property type="entry name" value="PDDEXK_1"/>
    <property type="match status" value="1"/>
</dbReference>
<comment type="catalytic activity">
    <reaction evidence="13">
        <text>ATP + H2O = ADP + phosphate + H(+)</text>
        <dbReference type="Rhea" id="RHEA:13065"/>
        <dbReference type="ChEBI" id="CHEBI:15377"/>
        <dbReference type="ChEBI" id="CHEBI:15378"/>
        <dbReference type="ChEBI" id="CHEBI:30616"/>
        <dbReference type="ChEBI" id="CHEBI:43474"/>
        <dbReference type="ChEBI" id="CHEBI:456216"/>
        <dbReference type="EC" id="5.6.2.4"/>
    </reaction>
</comment>
<feature type="binding site" evidence="14">
    <location>
        <begin position="48"/>
        <end position="55"/>
    </location>
    <ligand>
        <name>ATP</name>
        <dbReference type="ChEBI" id="CHEBI:30616"/>
    </ligand>
</feature>
<evidence type="ECO:0000256" key="5">
    <source>
        <dbReference type="ARBA" id="ARBA00022806"/>
    </source>
</evidence>
<dbReference type="GO" id="GO:0000725">
    <property type="term" value="P:recombinational repair"/>
    <property type="evidence" value="ECO:0007669"/>
    <property type="project" value="TreeGrafter"/>
</dbReference>
<organism evidence="18 19">
    <name type="scientific">Microbacterium schleiferi</name>
    <dbReference type="NCBI Taxonomy" id="69362"/>
    <lineage>
        <taxon>Bacteria</taxon>
        <taxon>Bacillati</taxon>
        <taxon>Actinomycetota</taxon>
        <taxon>Actinomycetes</taxon>
        <taxon>Micrococcales</taxon>
        <taxon>Microbacteriaceae</taxon>
        <taxon>Microbacterium</taxon>
    </lineage>
</organism>
<evidence type="ECO:0000256" key="7">
    <source>
        <dbReference type="ARBA" id="ARBA00022840"/>
    </source>
</evidence>
<dbReference type="GO" id="GO:0003677">
    <property type="term" value="F:DNA binding"/>
    <property type="evidence" value="ECO:0007669"/>
    <property type="project" value="UniProtKB-KW"/>
</dbReference>
<feature type="compositionally biased region" description="Basic residues" evidence="15">
    <location>
        <begin position="1229"/>
        <end position="1243"/>
    </location>
</feature>
<feature type="region of interest" description="Disordered" evidence="15">
    <location>
        <begin position="1150"/>
        <end position="1255"/>
    </location>
</feature>
<dbReference type="GO" id="GO:0033202">
    <property type="term" value="C:DNA helicase complex"/>
    <property type="evidence" value="ECO:0007669"/>
    <property type="project" value="TreeGrafter"/>
</dbReference>
<feature type="compositionally biased region" description="Low complexity" evidence="15">
    <location>
        <begin position="1199"/>
        <end position="1210"/>
    </location>
</feature>
<feature type="domain" description="UvrD-like helicase ATP-binding" evidence="16">
    <location>
        <begin position="27"/>
        <end position="361"/>
    </location>
</feature>
<feature type="compositionally biased region" description="Low complexity" evidence="15">
    <location>
        <begin position="1154"/>
        <end position="1191"/>
    </location>
</feature>
<evidence type="ECO:0000256" key="2">
    <source>
        <dbReference type="ARBA" id="ARBA00022741"/>
    </source>
</evidence>
<dbReference type="SUPFAM" id="SSF52540">
    <property type="entry name" value="P-loop containing nucleoside triphosphate hydrolases"/>
    <property type="match status" value="1"/>
</dbReference>
<dbReference type="EC" id="5.6.2.4" evidence="12"/>
<keyword evidence="6" id="KW-0269">Exonuclease</keyword>
<feature type="region of interest" description="Disordered" evidence="15">
    <location>
        <begin position="812"/>
        <end position="839"/>
    </location>
</feature>
<feature type="region of interest" description="Disordered" evidence="15">
    <location>
        <begin position="962"/>
        <end position="985"/>
    </location>
</feature>
<dbReference type="Gene3D" id="1.10.486.10">
    <property type="entry name" value="PCRA, domain 4"/>
    <property type="match status" value="1"/>
</dbReference>
<name>A0A7S8MWD2_9MICO</name>
<evidence type="ECO:0000256" key="15">
    <source>
        <dbReference type="SAM" id="MobiDB-lite"/>
    </source>
</evidence>
<keyword evidence="19" id="KW-1185">Reference proteome</keyword>
<dbReference type="KEGG" id="msf:IT882_10375"/>
<dbReference type="RefSeq" id="WP_195691793.1">
    <property type="nucleotide sequence ID" value="NZ_CP064760.1"/>
</dbReference>
<evidence type="ECO:0000256" key="10">
    <source>
        <dbReference type="ARBA" id="ARBA00023235"/>
    </source>
</evidence>
<dbReference type="Proteomes" id="UP000594480">
    <property type="component" value="Chromosome"/>
</dbReference>
<dbReference type="InterPro" id="IPR038726">
    <property type="entry name" value="PDDEXK_AddAB-type"/>
</dbReference>
<keyword evidence="2 14" id="KW-0547">Nucleotide-binding</keyword>
<evidence type="ECO:0000256" key="12">
    <source>
        <dbReference type="ARBA" id="ARBA00034808"/>
    </source>
</evidence>
<evidence type="ECO:0000256" key="13">
    <source>
        <dbReference type="ARBA" id="ARBA00048988"/>
    </source>
</evidence>
<dbReference type="Pfam" id="PF13361">
    <property type="entry name" value="UvrD_C"/>
    <property type="match status" value="2"/>
</dbReference>
<dbReference type="AlphaFoldDB" id="A0A7S8MWD2"/>
<evidence type="ECO:0000256" key="11">
    <source>
        <dbReference type="ARBA" id="ARBA00034617"/>
    </source>
</evidence>
<keyword evidence="4 14" id="KW-0378">Hydrolase</keyword>
<dbReference type="Gene3D" id="3.90.320.10">
    <property type="match status" value="1"/>
</dbReference>
<evidence type="ECO:0000256" key="9">
    <source>
        <dbReference type="ARBA" id="ARBA00023204"/>
    </source>
</evidence>
<dbReference type="InterPro" id="IPR027417">
    <property type="entry name" value="P-loop_NTPase"/>
</dbReference>
<evidence type="ECO:0000256" key="1">
    <source>
        <dbReference type="ARBA" id="ARBA00022722"/>
    </source>
</evidence>
<dbReference type="GO" id="GO:0043138">
    <property type="term" value="F:3'-5' DNA helicase activity"/>
    <property type="evidence" value="ECO:0007669"/>
    <property type="project" value="UniProtKB-EC"/>
</dbReference>
<evidence type="ECO:0000256" key="6">
    <source>
        <dbReference type="ARBA" id="ARBA00022839"/>
    </source>
</evidence>
<evidence type="ECO:0000313" key="19">
    <source>
        <dbReference type="Proteomes" id="UP000594480"/>
    </source>
</evidence>
<dbReference type="PANTHER" id="PTHR11070">
    <property type="entry name" value="UVRD / RECB / PCRA DNA HELICASE FAMILY MEMBER"/>
    <property type="match status" value="1"/>
</dbReference>
<dbReference type="InterPro" id="IPR000212">
    <property type="entry name" value="DNA_helicase_UvrD/REP"/>
</dbReference>
<dbReference type="GO" id="GO:0005829">
    <property type="term" value="C:cytosol"/>
    <property type="evidence" value="ECO:0007669"/>
    <property type="project" value="TreeGrafter"/>
</dbReference>
<keyword evidence="9" id="KW-0234">DNA repair</keyword>
<evidence type="ECO:0000256" key="8">
    <source>
        <dbReference type="ARBA" id="ARBA00023125"/>
    </source>
</evidence>
<dbReference type="GO" id="GO:0004527">
    <property type="term" value="F:exonuclease activity"/>
    <property type="evidence" value="ECO:0007669"/>
    <property type="project" value="UniProtKB-KW"/>
</dbReference>
<dbReference type="Gene3D" id="3.40.50.300">
    <property type="entry name" value="P-loop containing nucleotide triphosphate hydrolases"/>
    <property type="match status" value="4"/>
</dbReference>
<dbReference type="GO" id="GO:0005524">
    <property type="term" value="F:ATP binding"/>
    <property type="evidence" value="ECO:0007669"/>
    <property type="project" value="UniProtKB-UniRule"/>
</dbReference>
<feature type="compositionally biased region" description="Low complexity" evidence="15">
    <location>
        <begin position="1244"/>
        <end position="1255"/>
    </location>
</feature>
<proteinExistence type="predicted"/>
<dbReference type="PROSITE" id="PS51217">
    <property type="entry name" value="UVRD_HELICASE_CTER"/>
    <property type="match status" value="1"/>
</dbReference>
<dbReference type="InterPro" id="IPR014016">
    <property type="entry name" value="UvrD-like_ATP-bd"/>
</dbReference>
<protein>
    <recommendedName>
        <fullName evidence="12">DNA 3'-5' helicase</fullName>
        <ecNumber evidence="12">5.6.2.4</ecNumber>
    </recommendedName>
</protein>
<dbReference type="Pfam" id="PF00580">
    <property type="entry name" value="UvrD-helicase"/>
    <property type="match status" value="1"/>
</dbReference>
<reference evidence="18 19" key="1">
    <citation type="submission" date="2020-11" db="EMBL/GenBank/DDBJ databases">
        <title>Amino acid is mineralized and recycled by bacteria in oceanic microbiome.</title>
        <authorList>
            <person name="Zheng L.Y."/>
        </authorList>
    </citation>
    <scope>NUCLEOTIDE SEQUENCE [LARGE SCALE GENOMIC DNA]</scope>
    <source>
        <strain evidence="18 19">A32-1</strain>
    </source>
</reference>
<dbReference type="CDD" id="cd17932">
    <property type="entry name" value="DEXQc_UvrD"/>
    <property type="match status" value="1"/>
</dbReference>
<accession>A0A7S8MWD2</accession>
<keyword evidence="7 14" id="KW-0067">ATP-binding</keyword>
<feature type="domain" description="UvrD-like helicase C-terminal" evidence="17">
    <location>
        <begin position="362"/>
        <end position="690"/>
    </location>
</feature>
<evidence type="ECO:0000259" key="17">
    <source>
        <dbReference type="PROSITE" id="PS51217"/>
    </source>
</evidence>
<keyword evidence="5 14" id="KW-0347">Helicase</keyword>
<evidence type="ECO:0000259" key="16">
    <source>
        <dbReference type="PROSITE" id="PS51198"/>
    </source>
</evidence>
<evidence type="ECO:0000313" key="18">
    <source>
        <dbReference type="EMBL" id="QPE03700.1"/>
    </source>
</evidence>
<keyword evidence="8" id="KW-0238">DNA-binding</keyword>
<keyword evidence="10" id="KW-0413">Isomerase</keyword>
<dbReference type="PANTHER" id="PTHR11070:SF55">
    <property type="entry name" value="DNA 3'-5' HELICASE"/>
    <property type="match status" value="1"/>
</dbReference>
<dbReference type="EMBL" id="CP064760">
    <property type="protein sequence ID" value="QPE03700.1"/>
    <property type="molecule type" value="Genomic_DNA"/>
</dbReference>